<organism evidence="1 2">
    <name type="scientific">Bombilactobacillus mellifer</name>
    <dbReference type="NCBI Taxonomy" id="1218492"/>
    <lineage>
        <taxon>Bacteria</taxon>
        <taxon>Bacillati</taxon>
        <taxon>Bacillota</taxon>
        <taxon>Bacilli</taxon>
        <taxon>Lactobacillales</taxon>
        <taxon>Lactobacillaceae</taxon>
        <taxon>Bombilactobacillus</taxon>
    </lineage>
</organism>
<evidence type="ECO:0000313" key="2">
    <source>
        <dbReference type="Proteomes" id="UP000033558"/>
    </source>
</evidence>
<sequence length="103" mass="11943">MAEHQTFDLIERITRNDGTQYFELGNVFLNGRAELAAERGLIKEVRILQLNIPHSNAVKIYENYINENYQFPDANLDHWEEWAKPAGKIKDAFDSILQANHIS</sequence>
<comment type="caution">
    <text evidence="1">The sequence shown here is derived from an EMBL/GenBank/DDBJ whole genome shotgun (WGS) entry which is preliminary data.</text>
</comment>
<dbReference type="AlphaFoldDB" id="A0A0F4LV56"/>
<dbReference type="Proteomes" id="UP000033558">
    <property type="component" value="Unassembled WGS sequence"/>
</dbReference>
<dbReference type="PATRIC" id="fig|1218492.5.peg.565"/>
<proteinExistence type="predicted"/>
<evidence type="ECO:0000313" key="1">
    <source>
        <dbReference type="EMBL" id="KJY62652.1"/>
    </source>
</evidence>
<dbReference type="HOGENOM" id="CLU_177696_0_0_9"/>
<name>A0A0F4LV56_9LACO</name>
<protein>
    <submittedName>
        <fullName evidence="1">Uncharacterized protein</fullName>
    </submittedName>
</protein>
<dbReference type="STRING" id="1218492.JG30_04420"/>
<dbReference type="OrthoDB" id="2141081at2"/>
<dbReference type="RefSeq" id="WP_046315828.1">
    <property type="nucleotide sequence ID" value="NZ_JAMBJK010000003.1"/>
</dbReference>
<gene>
    <name evidence="1" type="ORF">JG30_04420</name>
</gene>
<keyword evidence="2" id="KW-1185">Reference proteome</keyword>
<reference evidence="1 2" key="1">
    <citation type="submission" date="2015-01" db="EMBL/GenBank/DDBJ databases">
        <title>Comparative genomics of the lactic acid bacteria isolated from the honey bee gut.</title>
        <authorList>
            <person name="Ellegaard K.M."/>
            <person name="Tamarit D."/>
            <person name="Javelind E."/>
            <person name="Olofsson T."/>
            <person name="Andersson S.G."/>
            <person name="Vasquez A."/>
        </authorList>
    </citation>
    <scope>NUCLEOTIDE SEQUENCE [LARGE SCALE GENOMIC DNA]</scope>
    <source>
        <strain evidence="1 2">Bin4</strain>
    </source>
</reference>
<dbReference type="EMBL" id="JXJQ01000005">
    <property type="protein sequence ID" value="KJY62652.1"/>
    <property type="molecule type" value="Genomic_DNA"/>
</dbReference>
<accession>A0A0F4LV56</accession>